<protein>
    <submittedName>
        <fullName evidence="1">Pentatricopeptide repeat-containing protein</fullName>
    </submittedName>
</protein>
<evidence type="ECO:0000313" key="1">
    <source>
        <dbReference type="EMBL" id="KAI8004072.1"/>
    </source>
</evidence>
<sequence length="132" mass="14449">MFCQMELDGLEPNIVTWISMLSSHARCGHHEETLHLYGVMKGKGIGTTVKALAVVVSVCADSGALDKGEVIHGNVVKGGFENYLFVKNLYVCMYGKHGTVGDVENLFSEMESKNIVSCNALIDIVLCRIWIV</sequence>
<keyword evidence="2" id="KW-1185">Reference proteome</keyword>
<dbReference type="EMBL" id="CM045766">
    <property type="protein sequence ID" value="KAI8004072.1"/>
    <property type="molecule type" value="Genomic_DNA"/>
</dbReference>
<evidence type="ECO:0000313" key="2">
    <source>
        <dbReference type="Proteomes" id="UP001060215"/>
    </source>
</evidence>
<name>A0ACC0GU54_9ERIC</name>
<comment type="caution">
    <text evidence="1">The sequence shown here is derived from an EMBL/GenBank/DDBJ whole genome shotgun (WGS) entry which is preliminary data.</text>
</comment>
<organism evidence="1 2">
    <name type="scientific">Camellia lanceoleosa</name>
    <dbReference type="NCBI Taxonomy" id="1840588"/>
    <lineage>
        <taxon>Eukaryota</taxon>
        <taxon>Viridiplantae</taxon>
        <taxon>Streptophyta</taxon>
        <taxon>Embryophyta</taxon>
        <taxon>Tracheophyta</taxon>
        <taxon>Spermatophyta</taxon>
        <taxon>Magnoliopsida</taxon>
        <taxon>eudicotyledons</taxon>
        <taxon>Gunneridae</taxon>
        <taxon>Pentapetalae</taxon>
        <taxon>asterids</taxon>
        <taxon>Ericales</taxon>
        <taxon>Theaceae</taxon>
        <taxon>Camellia</taxon>
    </lineage>
</organism>
<proteinExistence type="predicted"/>
<gene>
    <name evidence="1" type="ORF">LOK49_LG08G00127</name>
</gene>
<accession>A0ACC0GU54</accession>
<reference evidence="1 2" key="1">
    <citation type="journal article" date="2022" name="Plant J.">
        <title>Chromosome-level genome of Camellia lanceoleosa provides a valuable resource for understanding genome evolution and self-incompatibility.</title>
        <authorList>
            <person name="Gong W."/>
            <person name="Xiao S."/>
            <person name="Wang L."/>
            <person name="Liao Z."/>
            <person name="Chang Y."/>
            <person name="Mo W."/>
            <person name="Hu G."/>
            <person name="Li W."/>
            <person name="Zhao G."/>
            <person name="Zhu H."/>
            <person name="Hu X."/>
            <person name="Ji K."/>
            <person name="Xiang X."/>
            <person name="Song Q."/>
            <person name="Yuan D."/>
            <person name="Jin S."/>
            <person name="Zhang L."/>
        </authorList>
    </citation>
    <scope>NUCLEOTIDE SEQUENCE [LARGE SCALE GENOMIC DNA]</scope>
    <source>
        <strain evidence="1">SQ_2022a</strain>
    </source>
</reference>
<dbReference type="Proteomes" id="UP001060215">
    <property type="component" value="Chromosome 9"/>
</dbReference>